<dbReference type="PANTHER" id="PTHR47634:SF9">
    <property type="entry name" value="PROTEIN KINASE DOMAIN-CONTAINING PROTEIN-RELATED"/>
    <property type="match status" value="1"/>
</dbReference>
<dbReference type="GO" id="GO:0050684">
    <property type="term" value="P:regulation of mRNA processing"/>
    <property type="evidence" value="ECO:0007669"/>
    <property type="project" value="TreeGrafter"/>
</dbReference>
<dbReference type="GO" id="GO:0004674">
    <property type="term" value="F:protein serine/threonine kinase activity"/>
    <property type="evidence" value="ECO:0007669"/>
    <property type="project" value="UniProtKB-KW"/>
</dbReference>
<dbReference type="InterPro" id="IPR051334">
    <property type="entry name" value="SRPK"/>
</dbReference>
<dbReference type="Gene3D" id="3.30.200.20">
    <property type="entry name" value="Phosphorylase Kinase, domain 1"/>
    <property type="match status" value="1"/>
</dbReference>
<evidence type="ECO:0000256" key="1">
    <source>
        <dbReference type="ARBA" id="ARBA00012513"/>
    </source>
</evidence>
<dbReference type="EMBL" id="LGTZ01000013">
    <property type="protein sequence ID" value="OJD28377.1"/>
    <property type="molecule type" value="Genomic_DNA"/>
</dbReference>
<evidence type="ECO:0000256" key="2">
    <source>
        <dbReference type="ARBA" id="ARBA00022527"/>
    </source>
</evidence>
<comment type="catalytic activity">
    <reaction evidence="7">
        <text>L-threonyl-[protein] + ATP = O-phospho-L-threonyl-[protein] + ADP + H(+)</text>
        <dbReference type="Rhea" id="RHEA:46608"/>
        <dbReference type="Rhea" id="RHEA-COMP:11060"/>
        <dbReference type="Rhea" id="RHEA-COMP:11605"/>
        <dbReference type="ChEBI" id="CHEBI:15378"/>
        <dbReference type="ChEBI" id="CHEBI:30013"/>
        <dbReference type="ChEBI" id="CHEBI:30616"/>
        <dbReference type="ChEBI" id="CHEBI:61977"/>
        <dbReference type="ChEBI" id="CHEBI:456216"/>
        <dbReference type="EC" id="2.7.11.1"/>
    </reaction>
</comment>
<keyword evidence="2" id="KW-0723">Serine/threonine-protein kinase</keyword>
<evidence type="ECO:0000256" key="7">
    <source>
        <dbReference type="ARBA" id="ARBA00047899"/>
    </source>
</evidence>
<dbReference type="PANTHER" id="PTHR47634">
    <property type="entry name" value="PROTEIN KINASE DOMAIN-CONTAINING PROTEIN-RELATED"/>
    <property type="match status" value="1"/>
</dbReference>
<feature type="region of interest" description="Disordered" evidence="9">
    <location>
        <begin position="175"/>
        <end position="199"/>
    </location>
</feature>
<evidence type="ECO:0000256" key="3">
    <source>
        <dbReference type="ARBA" id="ARBA00022679"/>
    </source>
</evidence>
<dbReference type="Proteomes" id="UP000242791">
    <property type="component" value="Unassembled WGS sequence"/>
</dbReference>
<evidence type="ECO:0000256" key="9">
    <source>
        <dbReference type="SAM" id="MobiDB-lite"/>
    </source>
</evidence>
<accession>A0A1J9QIS7</accession>
<keyword evidence="3" id="KW-0808">Transferase</keyword>
<dbReference type="EC" id="2.7.11.1" evidence="1"/>
<evidence type="ECO:0000256" key="4">
    <source>
        <dbReference type="ARBA" id="ARBA00022741"/>
    </source>
</evidence>
<evidence type="ECO:0000256" key="8">
    <source>
        <dbReference type="ARBA" id="ARBA00048679"/>
    </source>
</evidence>
<dbReference type="GO" id="GO:0005524">
    <property type="term" value="F:ATP binding"/>
    <property type="evidence" value="ECO:0007669"/>
    <property type="project" value="UniProtKB-KW"/>
</dbReference>
<keyword evidence="6" id="KW-0067">ATP-binding</keyword>
<feature type="compositionally biased region" description="Basic and acidic residues" evidence="9">
    <location>
        <begin position="175"/>
        <end position="187"/>
    </location>
</feature>
<gene>
    <name evidence="10" type="ORF">ACJ73_00218</name>
</gene>
<keyword evidence="11" id="KW-1185">Reference proteome</keyword>
<evidence type="ECO:0000256" key="5">
    <source>
        <dbReference type="ARBA" id="ARBA00022777"/>
    </source>
</evidence>
<dbReference type="STRING" id="1658174.A0A1J9QIS7"/>
<keyword evidence="4" id="KW-0547">Nucleotide-binding</keyword>
<dbReference type="SUPFAM" id="SSF56112">
    <property type="entry name" value="Protein kinase-like (PK-like)"/>
    <property type="match status" value="1"/>
</dbReference>
<feature type="compositionally biased region" description="Polar residues" evidence="9">
    <location>
        <begin position="188"/>
        <end position="199"/>
    </location>
</feature>
<comment type="caution">
    <text evidence="10">The sequence shown here is derived from an EMBL/GenBank/DDBJ whole genome shotgun (WGS) entry which is preliminary data.</text>
</comment>
<comment type="catalytic activity">
    <reaction evidence="8">
        <text>L-seryl-[protein] + ATP = O-phospho-L-seryl-[protein] + ADP + H(+)</text>
        <dbReference type="Rhea" id="RHEA:17989"/>
        <dbReference type="Rhea" id="RHEA-COMP:9863"/>
        <dbReference type="Rhea" id="RHEA-COMP:11604"/>
        <dbReference type="ChEBI" id="CHEBI:15378"/>
        <dbReference type="ChEBI" id="CHEBI:29999"/>
        <dbReference type="ChEBI" id="CHEBI:30616"/>
        <dbReference type="ChEBI" id="CHEBI:83421"/>
        <dbReference type="ChEBI" id="CHEBI:456216"/>
        <dbReference type="EC" id="2.7.11.1"/>
    </reaction>
</comment>
<evidence type="ECO:0000313" key="10">
    <source>
        <dbReference type="EMBL" id="OJD28377.1"/>
    </source>
</evidence>
<dbReference type="InterPro" id="IPR011009">
    <property type="entry name" value="Kinase-like_dom_sf"/>
</dbReference>
<evidence type="ECO:0000313" key="11">
    <source>
        <dbReference type="Proteomes" id="UP000242791"/>
    </source>
</evidence>
<organism evidence="10 11">
    <name type="scientific">Blastomyces percursus</name>
    <dbReference type="NCBI Taxonomy" id="1658174"/>
    <lineage>
        <taxon>Eukaryota</taxon>
        <taxon>Fungi</taxon>
        <taxon>Dikarya</taxon>
        <taxon>Ascomycota</taxon>
        <taxon>Pezizomycotina</taxon>
        <taxon>Eurotiomycetes</taxon>
        <taxon>Eurotiomycetidae</taxon>
        <taxon>Onygenales</taxon>
        <taxon>Ajellomycetaceae</taxon>
        <taxon>Blastomyces</taxon>
    </lineage>
</organism>
<dbReference type="Gene3D" id="1.10.510.10">
    <property type="entry name" value="Transferase(Phosphotransferase) domain 1"/>
    <property type="match status" value="1"/>
</dbReference>
<sequence>MLSSFLRSLPQLGRRWKPLNFSNLNFNSIPECHKIEEGTLPDYIASQYYPTQIGEIIKEQYQVVDKLGFGSISTTWLARDMNGRRYVMLKIFVQTSSMGQRADDELKMYRHMDRSPKVHPGCDAIRTLLDVFYVNGPEDRHQCLVHPPLWESGNNIMLGINDDSVFTDFEEKELQHHSKKGEVDMNGRTDSLQPMLPNQ</sequence>
<dbReference type="OrthoDB" id="5979581at2759"/>
<dbReference type="GO" id="GO:0005634">
    <property type="term" value="C:nucleus"/>
    <property type="evidence" value="ECO:0007669"/>
    <property type="project" value="TreeGrafter"/>
</dbReference>
<dbReference type="GO" id="GO:0000245">
    <property type="term" value="P:spliceosomal complex assembly"/>
    <property type="evidence" value="ECO:0007669"/>
    <property type="project" value="TreeGrafter"/>
</dbReference>
<dbReference type="VEuPathDB" id="FungiDB:ACJ73_00218"/>
<evidence type="ECO:0000256" key="6">
    <source>
        <dbReference type="ARBA" id="ARBA00022840"/>
    </source>
</evidence>
<dbReference type="GO" id="GO:0005737">
    <property type="term" value="C:cytoplasm"/>
    <property type="evidence" value="ECO:0007669"/>
    <property type="project" value="TreeGrafter"/>
</dbReference>
<reference evidence="10 11" key="1">
    <citation type="submission" date="2015-08" db="EMBL/GenBank/DDBJ databases">
        <title>Emmonsia species relationships and genome sequence.</title>
        <authorList>
            <person name="Cuomo C.A."/>
            <person name="Schwartz I.S."/>
            <person name="Kenyon C."/>
            <person name="De Hoog G.S."/>
            <person name="Govender N.P."/>
            <person name="Botha A."/>
            <person name="Moreno L."/>
            <person name="De Vries M."/>
            <person name="Munoz J.F."/>
            <person name="Stielow J.B."/>
        </authorList>
    </citation>
    <scope>NUCLEOTIDE SEQUENCE [LARGE SCALE GENOMIC DNA]</scope>
    <source>
        <strain evidence="10 11">EI222</strain>
    </source>
</reference>
<name>A0A1J9QIS7_9EURO</name>
<keyword evidence="5" id="KW-0418">Kinase</keyword>
<dbReference type="AlphaFoldDB" id="A0A1J9QIS7"/>
<proteinExistence type="predicted"/>
<protein>
    <recommendedName>
        <fullName evidence="1">non-specific serine/threonine protein kinase</fullName>
        <ecNumber evidence="1">2.7.11.1</ecNumber>
    </recommendedName>
</protein>